<dbReference type="InterPro" id="IPR012336">
    <property type="entry name" value="Thioredoxin-like_fold"/>
</dbReference>
<evidence type="ECO:0000256" key="4">
    <source>
        <dbReference type="ARBA" id="ARBA00023027"/>
    </source>
</evidence>
<dbReference type="PROSITE" id="PS51352">
    <property type="entry name" value="THIOREDOXIN_2"/>
    <property type="match status" value="1"/>
</dbReference>
<dbReference type="InterPro" id="IPR036249">
    <property type="entry name" value="Thioredoxin-like_sf"/>
</dbReference>
<dbReference type="SUPFAM" id="SSF52833">
    <property type="entry name" value="Thioredoxin-like"/>
    <property type="match status" value="1"/>
</dbReference>
<evidence type="ECO:0000259" key="8">
    <source>
        <dbReference type="PROSITE" id="PS51352"/>
    </source>
</evidence>
<comment type="catalytic activity">
    <reaction evidence="6">
        <text>[protein]-dithiol + NAD(+) = [protein]-disulfide + NADH + H(+)</text>
        <dbReference type="Rhea" id="RHEA:18749"/>
        <dbReference type="Rhea" id="RHEA-COMP:10593"/>
        <dbReference type="Rhea" id="RHEA-COMP:10594"/>
        <dbReference type="ChEBI" id="CHEBI:15378"/>
        <dbReference type="ChEBI" id="CHEBI:29950"/>
        <dbReference type="ChEBI" id="CHEBI:50058"/>
        <dbReference type="ChEBI" id="CHEBI:57540"/>
        <dbReference type="ChEBI" id="CHEBI:57945"/>
        <dbReference type="EC" id="1.8.1.8"/>
    </reaction>
</comment>
<dbReference type="AlphaFoldDB" id="A0A914H796"/>
<dbReference type="Pfam" id="PF13905">
    <property type="entry name" value="Thioredoxin_8"/>
    <property type="match status" value="1"/>
</dbReference>
<dbReference type="Proteomes" id="UP000887572">
    <property type="component" value="Unplaced"/>
</dbReference>
<dbReference type="InterPro" id="IPR052259">
    <property type="entry name" value="Nucleoredoxin-like"/>
</dbReference>
<feature type="domain" description="Thioredoxin" evidence="8">
    <location>
        <begin position="25"/>
        <end position="197"/>
    </location>
</feature>
<dbReference type="PANTHER" id="PTHR13871">
    <property type="entry name" value="THIOREDOXIN"/>
    <property type="match status" value="1"/>
</dbReference>
<organism evidence="9 10">
    <name type="scientific">Globodera rostochiensis</name>
    <name type="common">Golden nematode worm</name>
    <name type="synonym">Heterodera rostochiensis</name>
    <dbReference type="NCBI Taxonomy" id="31243"/>
    <lineage>
        <taxon>Eukaryota</taxon>
        <taxon>Metazoa</taxon>
        <taxon>Ecdysozoa</taxon>
        <taxon>Nematoda</taxon>
        <taxon>Chromadorea</taxon>
        <taxon>Rhabditida</taxon>
        <taxon>Tylenchina</taxon>
        <taxon>Tylenchomorpha</taxon>
        <taxon>Tylenchoidea</taxon>
        <taxon>Heteroderidae</taxon>
        <taxon>Heteroderinae</taxon>
        <taxon>Globodera</taxon>
    </lineage>
</organism>
<evidence type="ECO:0000256" key="2">
    <source>
        <dbReference type="ARBA" id="ARBA00022737"/>
    </source>
</evidence>
<keyword evidence="2" id="KW-0677">Repeat</keyword>
<dbReference type="PANTHER" id="PTHR13871:SF18">
    <property type="entry name" value="THIOREDOXIN DOMAIN-CONTAINING PROTEIN"/>
    <property type="match status" value="1"/>
</dbReference>
<protein>
    <recommendedName>
        <fullName evidence="1">protein-disulfide reductase</fullName>
        <ecNumber evidence="1">1.8.1.8</ecNumber>
    </recommendedName>
</protein>
<dbReference type="WBParaSite" id="Gr19_v10_g13868.t1">
    <property type="protein sequence ID" value="Gr19_v10_g13868.t1"/>
    <property type="gene ID" value="Gr19_v10_g13868"/>
</dbReference>
<dbReference type="InterPro" id="IPR013766">
    <property type="entry name" value="Thioredoxin_domain"/>
</dbReference>
<dbReference type="EC" id="1.8.1.8" evidence="1"/>
<evidence type="ECO:0000256" key="1">
    <source>
        <dbReference type="ARBA" id="ARBA00012612"/>
    </source>
</evidence>
<sequence>MLSRHFALISSHRLAAVPCPFPLFISSGAKAATITTTTAAAGAAGDGHGTEQQKHFLASVSDLKSGEADAVVDFDAMNKKVLLLYFSAGWCHTCKDFTPKFKQFYNQTKNDVAVLWISRDKSKEEQLQYYAKSLDPSWLYLPLGKTVRDFLKMYKLYGLPSVKLVDREGNLVEEELKKDIEAGNADELLQKCKKQLGI</sequence>
<evidence type="ECO:0000256" key="5">
    <source>
        <dbReference type="ARBA" id="ARBA00025782"/>
    </source>
</evidence>
<evidence type="ECO:0000256" key="6">
    <source>
        <dbReference type="ARBA" id="ARBA00047388"/>
    </source>
</evidence>
<keyword evidence="3" id="KW-0560">Oxidoreductase</keyword>
<proteinExistence type="inferred from homology"/>
<evidence type="ECO:0000313" key="9">
    <source>
        <dbReference type="Proteomes" id="UP000887572"/>
    </source>
</evidence>
<dbReference type="Gene3D" id="3.40.30.10">
    <property type="entry name" value="Glutaredoxin"/>
    <property type="match status" value="1"/>
</dbReference>
<comment type="catalytic activity">
    <reaction evidence="7">
        <text>[protein]-dithiol + NADP(+) = [protein]-disulfide + NADPH + H(+)</text>
        <dbReference type="Rhea" id="RHEA:18753"/>
        <dbReference type="Rhea" id="RHEA-COMP:10593"/>
        <dbReference type="Rhea" id="RHEA-COMP:10594"/>
        <dbReference type="ChEBI" id="CHEBI:15378"/>
        <dbReference type="ChEBI" id="CHEBI:29950"/>
        <dbReference type="ChEBI" id="CHEBI:50058"/>
        <dbReference type="ChEBI" id="CHEBI:57783"/>
        <dbReference type="ChEBI" id="CHEBI:58349"/>
        <dbReference type="EC" id="1.8.1.8"/>
    </reaction>
</comment>
<evidence type="ECO:0000313" key="10">
    <source>
        <dbReference type="WBParaSite" id="Gr19_v10_g13868.t1"/>
    </source>
</evidence>
<comment type="similarity">
    <text evidence="5">Belongs to the nucleoredoxin family.</text>
</comment>
<keyword evidence="4" id="KW-0520">NAD</keyword>
<reference evidence="10" key="1">
    <citation type="submission" date="2022-11" db="UniProtKB">
        <authorList>
            <consortium name="WormBaseParasite"/>
        </authorList>
    </citation>
    <scope>IDENTIFICATION</scope>
</reference>
<keyword evidence="9" id="KW-1185">Reference proteome</keyword>
<evidence type="ECO:0000256" key="7">
    <source>
        <dbReference type="ARBA" id="ARBA00047804"/>
    </source>
</evidence>
<dbReference type="GO" id="GO:0047134">
    <property type="term" value="F:protein-disulfide reductase [NAD(P)H] activity"/>
    <property type="evidence" value="ECO:0007669"/>
    <property type="project" value="UniProtKB-EC"/>
</dbReference>
<name>A0A914H796_GLORO</name>
<accession>A0A914H796</accession>
<evidence type="ECO:0000256" key="3">
    <source>
        <dbReference type="ARBA" id="ARBA00023002"/>
    </source>
</evidence>